<feature type="transmembrane region" description="Helical" evidence="12">
    <location>
        <begin position="487"/>
        <end position="507"/>
    </location>
</feature>
<dbReference type="InterPro" id="IPR008509">
    <property type="entry name" value="MOT2/MFSD5"/>
</dbReference>
<keyword evidence="4" id="KW-0813">Transport</keyword>
<dbReference type="PANTHER" id="PTHR23516:SF1">
    <property type="entry name" value="MOLYBDATE-ANION TRANSPORTER"/>
    <property type="match status" value="1"/>
</dbReference>
<evidence type="ECO:0000256" key="13">
    <source>
        <dbReference type="SAM" id="SignalP"/>
    </source>
</evidence>
<evidence type="ECO:0000256" key="6">
    <source>
        <dbReference type="ARBA" id="ARBA00022692"/>
    </source>
</evidence>
<dbReference type="InterPro" id="IPR036259">
    <property type="entry name" value="MFS_trans_sf"/>
</dbReference>
<dbReference type="GO" id="GO:0006811">
    <property type="term" value="P:monoatomic ion transport"/>
    <property type="evidence" value="ECO:0007669"/>
    <property type="project" value="UniProtKB-KW"/>
</dbReference>
<proteinExistence type="predicted"/>
<sequence>MRRASLLTLSAWLLVAPSHAFARLVPSVAASRSVTTTAPVLSSAGIPPHPTTAFSAPHRNGRAGQPLLALRGGVLSALAPTTLAGTFNVVFLGLSLACAALVFGTREKRTGEVVPEKVRALQWRFLLVFWLFKMADWLQGPYFYEVYASKVINGAAVSTQGVANLFLTGFGSTALFGAVVGGLVDSVGRKRGSLAFAVFYAISALSTKCATLPQLLAGRVAGGIGTSLLFSAPEAWLISEHQSSGADGKYLSQTFGLAYFGDAIVAIVAGQLAGLVAAGRGPTAPFELSTLFLAAGAAVVLLAWRENMGGKAAAAAAAAPKKEKRKMKEADAKPESAAREDGGTIVKDALAAMLADRKILLVGAVQALFEGAMYIFVLQWPPALKSALGAGVSVPFGTVFSCFMVCCMIGSTLFSALSRAGVPAEDTMAGMLTMATLAMLAAMTLGLGGALVPLVAALFAFEACVGMYFPLIGTLRSKYLPDAYRGVIMNLFGIPLNLIVVGVFLSIDRLGMRGALSVSTLALGCATGAQLLLRSLVKKPSKAS</sequence>
<evidence type="ECO:0000313" key="14">
    <source>
        <dbReference type="EMBL" id="KOO29888.1"/>
    </source>
</evidence>
<dbReference type="GO" id="GO:0015098">
    <property type="term" value="F:molybdate ion transmembrane transporter activity"/>
    <property type="evidence" value="ECO:0007669"/>
    <property type="project" value="InterPro"/>
</dbReference>
<keyword evidence="8" id="KW-0406">Ion transport</keyword>
<evidence type="ECO:0000256" key="10">
    <source>
        <dbReference type="ARBA" id="ARBA00030646"/>
    </source>
</evidence>
<evidence type="ECO:0000256" key="4">
    <source>
        <dbReference type="ARBA" id="ARBA00022448"/>
    </source>
</evidence>
<keyword evidence="13" id="KW-0732">Signal</keyword>
<feature type="transmembrane region" description="Helical" evidence="12">
    <location>
        <begin position="164"/>
        <end position="184"/>
    </location>
</feature>
<evidence type="ECO:0000256" key="9">
    <source>
        <dbReference type="ARBA" id="ARBA00023136"/>
    </source>
</evidence>
<evidence type="ECO:0000256" key="12">
    <source>
        <dbReference type="SAM" id="Phobius"/>
    </source>
</evidence>
<reference evidence="15" key="1">
    <citation type="journal article" date="2015" name="PLoS Genet.">
        <title>Genome Sequence and Transcriptome Analyses of Chrysochromulina tobin: Metabolic Tools for Enhanced Algal Fitness in the Prominent Order Prymnesiales (Haptophyceae).</title>
        <authorList>
            <person name="Hovde B.T."/>
            <person name="Deodato C.R."/>
            <person name="Hunsperger H.M."/>
            <person name="Ryken S.A."/>
            <person name="Yost W."/>
            <person name="Jha R.K."/>
            <person name="Patterson J."/>
            <person name="Monnat R.J. Jr."/>
            <person name="Barlow S.B."/>
            <person name="Starkenburg S.R."/>
            <person name="Cattolico R.A."/>
        </authorList>
    </citation>
    <scope>NUCLEOTIDE SEQUENCE</scope>
    <source>
        <strain evidence="15">CCMP291</strain>
    </source>
</reference>
<feature type="transmembrane region" description="Helical" evidence="12">
    <location>
        <begin position="83"/>
        <end position="104"/>
    </location>
</feature>
<evidence type="ECO:0000256" key="5">
    <source>
        <dbReference type="ARBA" id="ARBA00022475"/>
    </source>
</evidence>
<accession>A0A0M0JUS3</accession>
<evidence type="ECO:0000256" key="2">
    <source>
        <dbReference type="ARBA" id="ARBA00004651"/>
    </source>
</evidence>
<dbReference type="OrthoDB" id="263957at2759"/>
<feature type="signal peptide" evidence="13">
    <location>
        <begin position="1"/>
        <end position="22"/>
    </location>
</feature>
<name>A0A0M0JUS3_9EUKA</name>
<evidence type="ECO:0000256" key="7">
    <source>
        <dbReference type="ARBA" id="ARBA00022989"/>
    </source>
</evidence>
<comment type="subcellular location">
    <subcellularLocation>
        <location evidence="2">Cell membrane</location>
        <topology evidence="2">Multi-pass membrane protein</topology>
    </subcellularLocation>
</comment>
<feature type="transmembrane region" description="Helical" evidence="12">
    <location>
        <begin position="513"/>
        <end position="533"/>
    </location>
</feature>
<keyword evidence="15" id="KW-1185">Reference proteome</keyword>
<dbReference type="GO" id="GO:0005886">
    <property type="term" value="C:plasma membrane"/>
    <property type="evidence" value="ECO:0007669"/>
    <property type="project" value="UniProtKB-SubCell"/>
</dbReference>
<feature type="transmembrane region" description="Helical" evidence="12">
    <location>
        <begin position="257"/>
        <end position="278"/>
    </location>
</feature>
<evidence type="ECO:0000256" key="1">
    <source>
        <dbReference type="ARBA" id="ARBA00003019"/>
    </source>
</evidence>
<dbReference type="SUPFAM" id="SSF103473">
    <property type="entry name" value="MFS general substrate transporter"/>
    <property type="match status" value="1"/>
</dbReference>
<dbReference type="PANTHER" id="PTHR23516">
    <property type="entry name" value="SAM (S-ADENOSYL METHIONINE) TRANSPORTER"/>
    <property type="match status" value="1"/>
</dbReference>
<evidence type="ECO:0000256" key="3">
    <source>
        <dbReference type="ARBA" id="ARBA00021242"/>
    </source>
</evidence>
<evidence type="ECO:0000256" key="8">
    <source>
        <dbReference type="ARBA" id="ARBA00023065"/>
    </source>
</evidence>
<protein>
    <recommendedName>
        <fullName evidence="3">Molybdate-anion transporter</fullName>
    </recommendedName>
    <alternativeName>
        <fullName evidence="10">Major facilitator superfamily domain-containing protein 5</fullName>
    </alternativeName>
    <alternativeName>
        <fullName evidence="11">Molybdate transporter 2 homolog</fullName>
    </alternativeName>
</protein>
<keyword evidence="6 12" id="KW-0812">Transmembrane</keyword>
<evidence type="ECO:0000313" key="15">
    <source>
        <dbReference type="Proteomes" id="UP000037460"/>
    </source>
</evidence>
<keyword evidence="5" id="KW-1003">Cell membrane</keyword>
<evidence type="ECO:0000256" key="11">
    <source>
        <dbReference type="ARBA" id="ARBA00032555"/>
    </source>
</evidence>
<feature type="chain" id="PRO_5005602199" description="Molybdate-anion transporter" evidence="13">
    <location>
        <begin position="23"/>
        <end position="544"/>
    </location>
</feature>
<dbReference type="Gene3D" id="1.20.1250.20">
    <property type="entry name" value="MFS general substrate transporter like domains"/>
    <property type="match status" value="1"/>
</dbReference>
<dbReference type="EMBL" id="JWZX01002337">
    <property type="protein sequence ID" value="KOO29888.1"/>
    <property type="molecule type" value="Genomic_DNA"/>
</dbReference>
<dbReference type="AlphaFoldDB" id="A0A0M0JUS3"/>
<keyword evidence="9 12" id="KW-0472">Membrane</keyword>
<dbReference type="Pfam" id="PF05631">
    <property type="entry name" value="MFS_5"/>
    <property type="match status" value="2"/>
</dbReference>
<keyword evidence="7 12" id="KW-1133">Transmembrane helix</keyword>
<gene>
    <name evidence="14" type="ORF">Ctob_007061</name>
</gene>
<organism evidence="14 15">
    <name type="scientific">Chrysochromulina tobinii</name>
    <dbReference type="NCBI Taxonomy" id="1460289"/>
    <lineage>
        <taxon>Eukaryota</taxon>
        <taxon>Haptista</taxon>
        <taxon>Haptophyta</taxon>
        <taxon>Prymnesiophyceae</taxon>
        <taxon>Prymnesiales</taxon>
        <taxon>Chrysochromulinaceae</taxon>
        <taxon>Chrysochromulina</taxon>
    </lineage>
</organism>
<feature type="transmembrane region" description="Helical" evidence="12">
    <location>
        <begin position="284"/>
        <end position="304"/>
    </location>
</feature>
<feature type="transmembrane region" description="Helical" evidence="12">
    <location>
        <begin position="392"/>
        <end position="417"/>
    </location>
</feature>
<comment type="caution">
    <text evidence="14">The sequence shown here is derived from an EMBL/GenBank/DDBJ whole genome shotgun (WGS) entry which is preliminary data.</text>
</comment>
<feature type="transmembrane region" description="Helical" evidence="12">
    <location>
        <begin position="125"/>
        <end position="144"/>
    </location>
</feature>
<dbReference type="Proteomes" id="UP000037460">
    <property type="component" value="Unassembled WGS sequence"/>
</dbReference>
<comment type="function">
    <text evidence="1">Mediates high-affinity intracellular uptake of the rare oligo-element molybdenum.</text>
</comment>
<feature type="transmembrane region" description="Helical" evidence="12">
    <location>
        <begin position="359"/>
        <end position="380"/>
    </location>
</feature>